<feature type="region of interest" description="Disordered" evidence="5">
    <location>
        <begin position="432"/>
        <end position="458"/>
    </location>
</feature>
<dbReference type="InterPro" id="IPR011011">
    <property type="entry name" value="Znf_FYVE_PHD"/>
</dbReference>
<dbReference type="RefSeq" id="XP_008870295.1">
    <property type="nucleotide sequence ID" value="XM_008872073.1"/>
</dbReference>
<keyword evidence="3" id="KW-0862">Zinc</keyword>
<dbReference type="InterPro" id="IPR036770">
    <property type="entry name" value="Ankyrin_rpt-contain_sf"/>
</dbReference>
<evidence type="ECO:0000313" key="9">
    <source>
        <dbReference type="Proteomes" id="UP000285060"/>
    </source>
</evidence>
<evidence type="ECO:0000313" key="7">
    <source>
        <dbReference type="EMBL" id="ETW01297.1"/>
    </source>
</evidence>
<dbReference type="EMBL" id="KI913963">
    <property type="protein sequence ID" value="ETW01297.1"/>
    <property type="molecule type" value="Genomic_DNA"/>
</dbReference>
<proteinExistence type="predicted"/>
<reference evidence="8 9" key="2">
    <citation type="submission" date="2018-08" db="EMBL/GenBank/DDBJ databases">
        <title>Aphanomyces genome sequencing and annotation.</title>
        <authorList>
            <person name="Minardi D."/>
            <person name="Oidtmann B."/>
            <person name="Van Der Giezen M."/>
            <person name="Studholme D.J."/>
        </authorList>
    </citation>
    <scope>NUCLEOTIDE SEQUENCE [LARGE SCALE GENOMIC DNA]</scope>
    <source>
        <strain evidence="8 9">NJM0002</strain>
    </source>
</reference>
<feature type="compositionally biased region" description="Polar residues" evidence="5">
    <location>
        <begin position="320"/>
        <end position="335"/>
    </location>
</feature>
<dbReference type="GeneID" id="20083912"/>
<dbReference type="EMBL" id="QUSY01000070">
    <property type="protein sequence ID" value="RHY33542.1"/>
    <property type="molecule type" value="Genomic_DNA"/>
</dbReference>
<dbReference type="Gene3D" id="3.30.40.10">
    <property type="entry name" value="Zinc/RING finger domain, C3HC4 (zinc finger)"/>
    <property type="match status" value="1"/>
</dbReference>
<dbReference type="AlphaFoldDB" id="A0A024U5Y5"/>
<evidence type="ECO:0000256" key="4">
    <source>
        <dbReference type="PROSITE-ProRule" id="PRU00091"/>
    </source>
</evidence>
<name>A0A024U5Y5_9STRA</name>
<keyword evidence="9" id="KW-1185">Reference proteome</keyword>
<dbReference type="SUPFAM" id="SSF48403">
    <property type="entry name" value="Ankyrin repeat"/>
    <property type="match status" value="1"/>
</dbReference>
<reference evidence="7" key="1">
    <citation type="submission" date="2013-12" db="EMBL/GenBank/DDBJ databases">
        <title>The Genome Sequence of Aphanomyces invadans NJM9701.</title>
        <authorList>
            <consortium name="The Broad Institute Genomics Platform"/>
            <person name="Russ C."/>
            <person name="Tyler B."/>
            <person name="van West P."/>
            <person name="Dieguez-Uribeondo J."/>
            <person name="Young S.K."/>
            <person name="Zeng Q."/>
            <person name="Gargeya S."/>
            <person name="Fitzgerald M."/>
            <person name="Abouelleil A."/>
            <person name="Alvarado L."/>
            <person name="Chapman S.B."/>
            <person name="Gainer-Dewar J."/>
            <person name="Goldberg J."/>
            <person name="Griggs A."/>
            <person name="Gujja S."/>
            <person name="Hansen M."/>
            <person name="Howarth C."/>
            <person name="Imamovic A."/>
            <person name="Ireland A."/>
            <person name="Larimer J."/>
            <person name="McCowan C."/>
            <person name="Murphy C."/>
            <person name="Pearson M."/>
            <person name="Poon T.W."/>
            <person name="Priest M."/>
            <person name="Roberts A."/>
            <person name="Saif S."/>
            <person name="Shea T."/>
            <person name="Sykes S."/>
            <person name="Wortman J."/>
            <person name="Nusbaum C."/>
            <person name="Birren B."/>
        </authorList>
    </citation>
    <scope>NUCLEOTIDE SEQUENCE [LARGE SCALE GENOMIC DNA]</scope>
    <source>
        <strain evidence="7">NJM9701</strain>
    </source>
</reference>
<feature type="region of interest" description="Disordered" evidence="5">
    <location>
        <begin position="206"/>
        <end position="226"/>
    </location>
</feature>
<evidence type="ECO:0000256" key="2">
    <source>
        <dbReference type="ARBA" id="ARBA00022771"/>
    </source>
</evidence>
<feature type="region of interest" description="Disordered" evidence="5">
    <location>
        <begin position="290"/>
        <end position="369"/>
    </location>
</feature>
<organism evidence="7">
    <name type="scientific">Aphanomyces invadans</name>
    <dbReference type="NCBI Taxonomy" id="157072"/>
    <lineage>
        <taxon>Eukaryota</taxon>
        <taxon>Sar</taxon>
        <taxon>Stramenopiles</taxon>
        <taxon>Oomycota</taxon>
        <taxon>Saprolegniomycetes</taxon>
        <taxon>Saprolegniales</taxon>
        <taxon>Verrucalvaceae</taxon>
        <taxon>Aphanomyces</taxon>
    </lineage>
</organism>
<sequence>MRSARSTKDGIRLAEEGQWSELIKRLPRSPELAEQRDPYGMLPLHWACTEHNIPLDAIRALLLAFPEGGMTRNDSQLLPLHVAIRANARSEVLSMLCSMCPDSIWVKMPDGLRALAMATMSGLDRDCIRILQKADEKYRFAHPEACEDENENEESDPAYEATMRDLYRQSQVMRESLRDSMLFTMHFEPSFGDSADQEDPMRIQEVDDDNEDDDGEETTSTSTTSRHLGDDATACGVCDKPFTMFRKRYMCAMCHVPLCKAHVAGKLRVAAQTDKKQRVCAECMIQSRHPSTNHSCAAPGKATTPTPPAVSLRRPKLASDPSSTPCQHSANNQVEDATPSRPKSVVVPPPPSASSPRSFGERPTLSSTDTSICSVEVDDRHLVQVVKALELRNGLLEARVLEQERQHNQAMLLLTQTMTRLAELELALRHRPVDDEDEDDDAGQFKPSRNPLLNRHSLESTCSVEFPNPFTERFSE</sequence>
<dbReference type="Gene3D" id="1.25.40.20">
    <property type="entry name" value="Ankyrin repeat-containing domain"/>
    <property type="match status" value="1"/>
</dbReference>
<dbReference type="InterPro" id="IPR013083">
    <property type="entry name" value="Znf_RING/FYVE/PHD"/>
</dbReference>
<keyword evidence="2 4" id="KW-0863">Zinc-finger</keyword>
<evidence type="ECO:0000256" key="3">
    <source>
        <dbReference type="ARBA" id="ARBA00022833"/>
    </source>
</evidence>
<dbReference type="GO" id="GO:0008270">
    <property type="term" value="F:zinc ion binding"/>
    <property type="evidence" value="ECO:0007669"/>
    <property type="project" value="UniProtKB-KW"/>
</dbReference>
<dbReference type="Pfam" id="PF01363">
    <property type="entry name" value="FYVE"/>
    <property type="match status" value="1"/>
</dbReference>
<dbReference type="InterPro" id="IPR017455">
    <property type="entry name" value="Znf_FYVE-rel"/>
</dbReference>
<evidence type="ECO:0000259" key="6">
    <source>
        <dbReference type="PROSITE" id="PS50178"/>
    </source>
</evidence>
<protein>
    <recommendedName>
        <fullName evidence="6">FYVE-type domain-containing protein</fullName>
    </recommendedName>
</protein>
<keyword evidence="1" id="KW-0479">Metal-binding</keyword>
<evidence type="ECO:0000313" key="8">
    <source>
        <dbReference type="EMBL" id="RHY33542.1"/>
    </source>
</evidence>
<accession>A0A024U5Y5</accession>
<dbReference type="CDD" id="cd00065">
    <property type="entry name" value="FYVE_like_SF"/>
    <property type="match status" value="1"/>
</dbReference>
<dbReference type="eggNOG" id="ENOG502RPMN">
    <property type="taxonomic scope" value="Eukaryota"/>
</dbReference>
<dbReference type="Proteomes" id="UP000285060">
    <property type="component" value="Unassembled WGS sequence"/>
</dbReference>
<feature type="domain" description="FYVE-type" evidence="6">
    <location>
        <begin position="229"/>
        <end position="288"/>
    </location>
</feature>
<gene>
    <name evidence="8" type="ORF">DYB32_002053</name>
    <name evidence="7" type="ORF">H310_06862</name>
</gene>
<evidence type="ECO:0000256" key="5">
    <source>
        <dbReference type="SAM" id="MobiDB-lite"/>
    </source>
</evidence>
<dbReference type="OrthoDB" id="79249at2759"/>
<dbReference type="VEuPathDB" id="FungiDB:H310_06862"/>
<dbReference type="InterPro" id="IPR000306">
    <property type="entry name" value="Znf_FYVE"/>
</dbReference>
<dbReference type="SUPFAM" id="SSF57903">
    <property type="entry name" value="FYVE/PHD zinc finger"/>
    <property type="match status" value="1"/>
</dbReference>
<feature type="compositionally biased region" description="Acidic residues" evidence="5">
    <location>
        <begin position="206"/>
        <end position="217"/>
    </location>
</feature>
<dbReference type="PROSITE" id="PS50178">
    <property type="entry name" value="ZF_FYVE"/>
    <property type="match status" value="1"/>
</dbReference>
<evidence type="ECO:0000256" key="1">
    <source>
        <dbReference type="ARBA" id="ARBA00022723"/>
    </source>
</evidence>